<reference evidence="1 2" key="1">
    <citation type="submission" date="2016-11" db="EMBL/GenBank/DDBJ databases">
        <authorList>
            <person name="Jaros S."/>
            <person name="Januszkiewicz K."/>
            <person name="Wedrychowicz H."/>
        </authorList>
    </citation>
    <scope>NUCLEOTIDE SEQUENCE [LARGE SCALE GENOMIC DNA]</scope>
    <source>
        <strain evidence="1 2">Con a/3</strain>
    </source>
</reference>
<dbReference type="EMBL" id="MQMF01000020">
    <property type="protein sequence ID" value="OOE06977.1"/>
    <property type="molecule type" value="Genomic_DNA"/>
</dbReference>
<evidence type="ECO:0000313" key="1">
    <source>
        <dbReference type="EMBL" id="OOE06977.1"/>
    </source>
</evidence>
<accession>A0A1V3FZ66</accession>
<protein>
    <recommendedName>
        <fullName evidence="3">DUF3168 domain-containing protein</fullName>
    </recommendedName>
</protein>
<dbReference type="OrthoDB" id="5145003at2"/>
<proteinExistence type="predicted"/>
<dbReference type="AlphaFoldDB" id="A0A1V3FZ66"/>
<gene>
    <name evidence="1" type="ORF">UN64_19725</name>
</gene>
<sequence>MTDWYHHPGPDVTAHYQGIAALLRALPGLRGGVHVGNVPATLPQDTAGRVYPYAVIWAGILSPVPDDDVSGRIYQAGQTGEFTVTVASGDWTWTTGAARDVKHALTDALDGRVKPQRLQQSIAQVMTDPAERPARYYIPLTWTLTDHA</sequence>
<name>A0A1V3FZ66_9BACL</name>
<comment type="caution">
    <text evidence="1">The sequence shown here is derived from an EMBL/GenBank/DDBJ whole genome shotgun (WGS) entry which is preliminary data.</text>
</comment>
<dbReference type="RefSeq" id="WP_077365937.1">
    <property type="nucleotide sequence ID" value="NZ_MQMF01000020.1"/>
</dbReference>
<dbReference type="Proteomes" id="UP000188597">
    <property type="component" value="Unassembled WGS sequence"/>
</dbReference>
<evidence type="ECO:0008006" key="3">
    <source>
        <dbReference type="Google" id="ProtNLM"/>
    </source>
</evidence>
<evidence type="ECO:0000313" key="2">
    <source>
        <dbReference type="Proteomes" id="UP000188597"/>
    </source>
</evidence>
<organism evidence="1 2">
    <name type="scientific">Fictibacillus arsenicus</name>
    <dbReference type="NCBI Taxonomy" id="255247"/>
    <lineage>
        <taxon>Bacteria</taxon>
        <taxon>Bacillati</taxon>
        <taxon>Bacillota</taxon>
        <taxon>Bacilli</taxon>
        <taxon>Bacillales</taxon>
        <taxon>Fictibacillaceae</taxon>
        <taxon>Fictibacillus</taxon>
    </lineage>
</organism>